<evidence type="ECO:0000256" key="12">
    <source>
        <dbReference type="PIRSR" id="PIRSR614186-1"/>
    </source>
</evidence>
<dbReference type="GO" id="GO:0016301">
    <property type="term" value="F:kinase activity"/>
    <property type="evidence" value="ECO:0007669"/>
    <property type="project" value="UniProtKB-KW"/>
</dbReference>
<reference evidence="16" key="1">
    <citation type="journal article" date="2013" name="Genome Announc.">
        <title>Genome sequence of the basidiomycetous yeast Pseudozyma antarctica T-34, a producer of the glycolipid biosurfactants mannosylerythritol lipids.</title>
        <authorList>
            <person name="Morita T."/>
            <person name="Koike H."/>
            <person name="Koyama Y."/>
            <person name="Hagiwara H."/>
            <person name="Ito E."/>
            <person name="Fukuoka T."/>
            <person name="Imura T."/>
            <person name="Machida M."/>
            <person name="Kitamoto D."/>
        </authorList>
    </citation>
    <scope>NUCLEOTIDE SEQUENCE [LARGE SCALE GENOMIC DNA]</scope>
    <source>
        <strain evidence="16">T-34</strain>
    </source>
</reference>
<proteinExistence type="inferred from homology"/>
<dbReference type="CDD" id="cd00609">
    <property type="entry name" value="AAT_like"/>
    <property type="match status" value="1"/>
</dbReference>
<evidence type="ECO:0000313" key="15">
    <source>
        <dbReference type="EMBL" id="GAC74444.1"/>
    </source>
</evidence>
<dbReference type="GO" id="GO:0005829">
    <property type="term" value="C:cytosol"/>
    <property type="evidence" value="ECO:0007669"/>
    <property type="project" value="TreeGrafter"/>
</dbReference>
<gene>
    <name evidence="15" type="ORF">PANT_11d00057</name>
</gene>
<evidence type="ECO:0000256" key="13">
    <source>
        <dbReference type="SAM" id="MobiDB-lite"/>
    </source>
</evidence>
<dbReference type="GO" id="GO:0046294">
    <property type="term" value="P:formaldehyde catabolic process"/>
    <property type="evidence" value="ECO:0007669"/>
    <property type="project" value="InterPro"/>
</dbReference>
<evidence type="ECO:0000256" key="5">
    <source>
        <dbReference type="ARBA" id="ARBA00016774"/>
    </source>
</evidence>
<comment type="cofactor">
    <cofactor evidence="1">
        <name>pyridoxal 5'-phosphate</name>
        <dbReference type="ChEBI" id="CHEBI:597326"/>
    </cofactor>
</comment>
<dbReference type="Gene3D" id="3.90.1150.10">
    <property type="entry name" value="Aspartate Aminotransferase, domain 1"/>
    <property type="match status" value="1"/>
</dbReference>
<dbReference type="InterPro" id="IPR014186">
    <property type="entry name" value="S-formylglutathione_hydrol"/>
</dbReference>
<keyword evidence="10" id="KW-0663">Pyridoxal phosphate</keyword>
<dbReference type="InterPro" id="IPR015421">
    <property type="entry name" value="PyrdxlP-dep_Trfase_major"/>
</dbReference>
<feature type="active site" description="Charge relay system" evidence="12">
    <location>
        <position position="579"/>
    </location>
</feature>
<dbReference type="GO" id="GO:0052689">
    <property type="term" value="F:carboxylic ester hydrolase activity"/>
    <property type="evidence" value="ECO:0007669"/>
    <property type="project" value="UniProtKB-KW"/>
</dbReference>
<dbReference type="PROSITE" id="PS00599">
    <property type="entry name" value="AA_TRANSFER_CLASS_2"/>
    <property type="match status" value="1"/>
</dbReference>
<dbReference type="GO" id="GO:0000105">
    <property type="term" value="P:L-histidine biosynthetic process"/>
    <property type="evidence" value="ECO:0007669"/>
    <property type="project" value="InterPro"/>
</dbReference>
<dbReference type="InterPro" id="IPR000801">
    <property type="entry name" value="Esterase-like"/>
</dbReference>
<evidence type="ECO:0000256" key="6">
    <source>
        <dbReference type="ARBA" id="ARBA00022487"/>
    </source>
</evidence>
<feature type="active site" description="Charge relay system" evidence="12">
    <location>
        <position position="655"/>
    </location>
</feature>
<feature type="region of interest" description="Disordered" evidence="13">
    <location>
        <begin position="61"/>
        <end position="87"/>
    </location>
</feature>
<dbReference type="InterPro" id="IPR005861">
    <property type="entry name" value="HisP_aminotrans"/>
</dbReference>
<dbReference type="InterPro" id="IPR029058">
    <property type="entry name" value="AB_hydrolase_fold"/>
</dbReference>
<evidence type="ECO:0000256" key="8">
    <source>
        <dbReference type="ARBA" id="ARBA00022679"/>
    </source>
</evidence>
<evidence type="ECO:0000256" key="1">
    <source>
        <dbReference type="ARBA" id="ARBA00001933"/>
    </source>
</evidence>
<dbReference type="FunFam" id="3.40.50.1820:FF:000002">
    <property type="entry name" value="S-formylglutathione hydrolase"/>
    <property type="match status" value="1"/>
</dbReference>
<evidence type="ECO:0000313" key="16">
    <source>
        <dbReference type="Proteomes" id="UP000011976"/>
    </source>
</evidence>
<name>M9LW71_PSEA3</name>
<evidence type="ECO:0000259" key="14">
    <source>
        <dbReference type="Pfam" id="PF00155"/>
    </source>
</evidence>
<dbReference type="SUPFAM" id="SSF53474">
    <property type="entry name" value="alpha/beta-Hydrolases"/>
    <property type="match status" value="1"/>
</dbReference>
<dbReference type="EMBL" id="DF196777">
    <property type="protein sequence ID" value="GAC74444.1"/>
    <property type="molecule type" value="Genomic_DNA"/>
</dbReference>
<dbReference type="GO" id="GO:0004400">
    <property type="term" value="F:histidinol-phosphate transaminase activity"/>
    <property type="evidence" value="ECO:0007669"/>
    <property type="project" value="InterPro"/>
</dbReference>
<feature type="compositionally biased region" description="Polar residues" evidence="13">
    <location>
        <begin position="72"/>
        <end position="84"/>
    </location>
</feature>
<dbReference type="Gene3D" id="3.40.50.1820">
    <property type="entry name" value="alpha/beta hydrolase"/>
    <property type="match status" value="1"/>
</dbReference>
<sequence>MTIKGLNGEANSAAAAHKPAHFKLENLIRPNILSLEPYRCARDDYQSGILLDANENSLGHSLPPKSVIPHNPGTSNGATPVQSNEADDPLSLNRYPDPGLFGIKDSLAQLRGVPNDAFVFLGVGSDEVLDLVQRVCCRPGKDKILICPPTYGMYSVCAAVNDLEVVKVPLITEGGRFALDVEAVNKKLSEDPDIKITFICSPGNPTGTLIPPTVVKKVLDNPDYKGLVVVDEAYIDFAEEEKAMGKRAQDDVVSAVSLVHEYQNVMVTQTLSKAFGLAAIRLGIAFAQPALVQIMNNTKAPYNISSPTAHLASLALSPQGIAQMRENVQTLIRNRDQLMADLKSVPGTGAILGANEANFVLVQILDLETRSRPDNNVAQMVYKRMAEEMGLVVRNRAKDLGCAGCLRVTVGTEAENKRCIELMKGLLDGSNTKSSNKVAGGQLTKYAFTSSALGSLETQINVFVPSSASSSHKVPVLYYLSGLTCTEDNAAQKGGFFNAAESAQIALVFPDTSPRGAGVDGEDESYDFGTGAGFYLNATKQPWNKCYNMYDYVVDELPKKIASSDLPIDTSRASIFGHSMGGHGALTLYLKNRSAYRSASAFSPICNPTACPWGKKAFEGYLASGLEEGKQYDATLLLDQADGQPDILVDSGTADDFYKQGQLLPENFEQVAKNKGFKNVSVRLQDGYDHSYYFISTFAEDHIKFHAKFLNA</sequence>
<keyword evidence="15" id="KW-0418">Kinase</keyword>
<comment type="similarity">
    <text evidence="2">Belongs to the esterase D family.</text>
</comment>
<comment type="similarity">
    <text evidence="3">Belongs to the class-II pyridoxal-phosphate-dependent aminotransferase family.</text>
</comment>
<dbReference type="EC" id="3.1.2.12" evidence="4"/>
<keyword evidence="9" id="KW-0378">Hydrolase</keyword>
<feature type="active site" description="Charge relay system" evidence="12">
    <location>
        <position position="690"/>
    </location>
</feature>
<dbReference type="PANTHER" id="PTHR10061:SF0">
    <property type="entry name" value="S-FORMYLGLUTATHIONE HYDROLASE"/>
    <property type="match status" value="1"/>
</dbReference>
<evidence type="ECO:0000256" key="9">
    <source>
        <dbReference type="ARBA" id="ARBA00022801"/>
    </source>
</evidence>
<dbReference type="NCBIfam" id="TIGR01141">
    <property type="entry name" value="hisC"/>
    <property type="match status" value="1"/>
</dbReference>
<evidence type="ECO:0000256" key="11">
    <source>
        <dbReference type="ARBA" id="ARBA00030262"/>
    </source>
</evidence>
<dbReference type="Pfam" id="PF00756">
    <property type="entry name" value="Esterase"/>
    <property type="match status" value="1"/>
</dbReference>
<dbReference type="Pfam" id="PF00155">
    <property type="entry name" value="Aminotran_1_2"/>
    <property type="match status" value="1"/>
</dbReference>
<dbReference type="InterPro" id="IPR001917">
    <property type="entry name" value="Aminotrans_II_pyridoxalP_BS"/>
</dbReference>
<evidence type="ECO:0000256" key="2">
    <source>
        <dbReference type="ARBA" id="ARBA00005622"/>
    </source>
</evidence>
<dbReference type="SUPFAM" id="SSF53383">
    <property type="entry name" value="PLP-dependent transferases"/>
    <property type="match status" value="1"/>
</dbReference>
<dbReference type="Gene3D" id="3.40.640.10">
    <property type="entry name" value="Type I PLP-dependent aspartate aminotransferase-like (Major domain)"/>
    <property type="match status" value="1"/>
</dbReference>
<dbReference type="Proteomes" id="UP000011976">
    <property type="component" value="Unassembled WGS sequence"/>
</dbReference>
<dbReference type="AlphaFoldDB" id="M9LW71"/>
<dbReference type="NCBIfam" id="TIGR02821">
    <property type="entry name" value="fghA_ester_D"/>
    <property type="match status" value="1"/>
</dbReference>
<keyword evidence="8" id="KW-0808">Transferase</keyword>
<dbReference type="InterPro" id="IPR015424">
    <property type="entry name" value="PyrdxlP-dep_Trfase"/>
</dbReference>
<dbReference type="STRING" id="1151754.M9LW71"/>
<dbReference type="GO" id="GO:0018738">
    <property type="term" value="F:S-formylglutathione hydrolase activity"/>
    <property type="evidence" value="ECO:0007669"/>
    <property type="project" value="UniProtKB-EC"/>
</dbReference>
<protein>
    <recommendedName>
        <fullName evidence="5">S-formylglutathione hydrolase</fullName>
        <ecNumber evidence="4">3.1.2.12</ecNumber>
    </recommendedName>
    <alternativeName>
        <fullName evidence="11">Imidazole acetol-phosphate transaminase</fullName>
    </alternativeName>
</protein>
<dbReference type="GO" id="GO:0030170">
    <property type="term" value="F:pyridoxal phosphate binding"/>
    <property type="evidence" value="ECO:0007669"/>
    <property type="project" value="InterPro"/>
</dbReference>
<dbReference type="PANTHER" id="PTHR10061">
    <property type="entry name" value="S-FORMYLGLUTATHIONE HYDROLASE"/>
    <property type="match status" value="1"/>
</dbReference>
<keyword evidence="6" id="KW-0719">Serine esterase</keyword>
<evidence type="ECO:0000256" key="3">
    <source>
        <dbReference type="ARBA" id="ARBA00008392"/>
    </source>
</evidence>
<organism evidence="15 16">
    <name type="scientific">Pseudozyma antarctica (strain T-34)</name>
    <name type="common">Yeast</name>
    <name type="synonym">Candida antarctica</name>
    <dbReference type="NCBI Taxonomy" id="1151754"/>
    <lineage>
        <taxon>Eukaryota</taxon>
        <taxon>Fungi</taxon>
        <taxon>Dikarya</taxon>
        <taxon>Basidiomycota</taxon>
        <taxon>Ustilaginomycotina</taxon>
        <taxon>Ustilaginomycetes</taxon>
        <taxon>Ustilaginales</taxon>
        <taxon>Ustilaginaceae</taxon>
        <taxon>Moesziomyces</taxon>
    </lineage>
</organism>
<feature type="domain" description="Aminotransferase class I/classII large" evidence="14">
    <location>
        <begin position="49"/>
        <end position="421"/>
    </location>
</feature>
<dbReference type="InterPro" id="IPR004839">
    <property type="entry name" value="Aminotransferase_I/II_large"/>
</dbReference>
<accession>M9LW71</accession>
<dbReference type="OrthoDB" id="2015537at2759"/>
<evidence type="ECO:0000256" key="4">
    <source>
        <dbReference type="ARBA" id="ARBA00012479"/>
    </source>
</evidence>
<evidence type="ECO:0000256" key="7">
    <source>
        <dbReference type="ARBA" id="ARBA00022576"/>
    </source>
</evidence>
<keyword evidence="7" id="KW-0032">Aminotransferase</keyword>
<dbReference type="InterPro" id="IPR015422">
    <property type="entry name" value="PyrdxlP-dep_Trfase_small"/>
</dbReference>
<evidence type="ECO:0000256" key="10">
    <source>
        <dbReference type="ARBA" id="ARBA00022898"/>
    </source>
</evidence>